<accession>S9VTA7</accession>
<gene>
    <name evidence="1" type="ORF">SPOG_02292</name>
</gene>
<sequence length="106" mass="12451">MNIVEYFFIIEFMQLCSFFLCKDNKIKRLVKAFTSANDLDFIFLSADDMPIINRSYQGFVSVKNVGSTLAKDDFYPFHTYAFQSSIDTRIALREVKTRCTFVLHHR</sequence>
<proteinExistence type="predicted"/>
<dbReference type="RefSeq" id="XP_013023687.1">
    <property type="nucleotide sequence ID" value="XM_013168233.1"/>
</dbReference>
<dbReference type="HOGENOM" id="CLU_2224729_0_0_1"/>
<dbReference type="GeneID" id="25036616"/>
<name>S9VTA7_SCHCR</name>
<dbReference type="EMBL" id="KE546991">
    <property type="protein sequence ID" value="EPY51113.1"/>
    <property type="molecule type" value="Genomic_DNA"/>
</dbReference>
<keyword evidence="2" id="KW-1185">Reference proteome</keyword>
<evidence type="ECO:0000313" key="1">
    <source>
        <dbReference type="EMBL" id="EPY51113.1"/>
    </source>
</evidence>
<dbReference type="Proteomes" id="UP000015464">
    <property type="component" value="Unassembled WGS sequence"/>
</dbReference>
<dbReference type="AlphaFoldDB" id="S9VTA7"/>
<evidence type="ECO:0000313" key="2">
    <source>
        <dbReference type="Proteomes" id="UP000015464"/>
    </source>
</evidence>
<reference evidence="1 2" key="1">
    <citation type="journal article" date="2011" name="Science">
        <title>Comparative functional genomics of the fission yeasts.</title>
        <authorList>
            <person name="Rhind N."/>
            <person name="Chen Z."/>
            <person name="Yassour M."/>
            <person name="Thompson D.A."/>
            <person name="Haas B.J."/>
            <person name="Habib N."/>
            <person name="Wapinski I."/>
            <person name="Roy S."/>
            <person name="Lin M.F."/>
            <person name="Heiman D.I."/>
            <person name="Young S.K."/>
            <person name="Furuya K."/>
            <person name="Guo Y."/>
            <person name="Pidoux A."/>
            <person name="Chen H.M."/>
            <person name="Robbertse B."/>
            <person name="Goldberg J.M."/>
            <person name="Aoki K."/>
            <person name="Bayne E.H."/>
            <person name="Berlin A.M."/>
            <person name="Desjardins C.A."/>
            <person name="Dobbs E."/>
            <person name="Dukaj L."/>
            <person name="Fan L."/>
            <person name="FitzGerald M.G."/>
            <person name="French C."/>
            <person name="Gujja S."/>
            <person name="Hansen K."/>
            <person name="Keifenheim D."/>
            <person name="Levin J.Z."/>
            <person name="Mosher R.A."/>
            <person name="Mueller C.A."/>
            <person name="Pfiffner J."/>
            <person name="Priest M."/>
            <person name="Russ C."/>
            <person name="Smialowska A."/>
            <person name="Swoboda P."/>
            <person name="Sykes S.M."/>
            <person name="Vaughn M."/>
            <person name="Vengrova S."/>
            <person name="Yoder R."/>
            <person name="Zeng Q."/>
            <person name="Allshire R."/>
            <person name="Baulcombe D."/>
            <person name="Birren B.W."/>
            <person name="Brown W."/>
            <person name="Ekwall K."/>
            <person name="Kellis M."/>
            <person name="Leatherwood J."/>
            <person name="Levin H."/>
            <person name="Margalit H."/>
            <person name="Martienssen R."/>
            <person name="Nieduszynski C.A."/>
            <person name="Spatafora J.W."/>
            <person name="Friedman N."/>
            <person name="Dalgaard J.Z."/>
            <person name="Baumann P."/>
            <person name="Niki H."/>
            <person name="Regev A."/>
            <person name="Nusbaum C."/>
        </authorList>
    </citation>
    <scope>NUCLEOTIDE SEQUENCE [LARGE SCALE GENOMIC DNA]</scope>
    <source>
        <strain evidence="2">OY26 / ATCC MYA-4695 / CBS 11777 / NBRC 106824 / NRRL Y48691</strain>
    </source>
</reference>
<protein>
    <submittedName>
        <fullName evidence="1">Uncharacterized protein</fullName>
    </submittedName>
</protein>
<organism evidence="1 2">
    <name type="scientific">Schizosaccharomyces cryophilus (strain OY26 / ATCC MYA-4695 / CBS 11777 / NBRC 106824 / NRRL Y48691)</name>
    <name type="common">Fission yeast</name>
    <dbReference type="NCBI Taxonomy" id="653667"/>
    <lineage>
        <taxon>Eukaryota</taxon>
        <taxon>Fungi</taxon>
        <taxon>Dikarya</taxon>
        <taxon>Ascomycota</taxon>
        <taxon>Taphrinomycotina</taxon>
        <taxon>Schizosaccharomycetes</taxon>
        <taxon>Schizosaccharomycetales</taxon>
        <taxon>Schizosaccharomycetaceae</taxon>
        <taxon>Schizosaccharomyces</taxon>
    </lineage>
</organism>